<dbReference type="EMBL" id="LR862134">
    <property type="protein sequence ID" value="CAD1840242.1"/>
    <property type="molecule type" value="Genomic_DNA"/>
</dbReference>
<organism evidence="2">
    <name type="scientific">Ananas comosus var. bracteatus</name>
    <name type="common">red pineapple</name>
    <dbReference type="NCBI Taxonomy" id="296719"/>
    <lineage>
        <taxon>Eukaryota</taxon>
        <taxon>Viridiplantae</taxon>
        <taxon>Streptophyta</taxon>
        <taxon>Embryophyta</taxon>
        <taxon>Tracheophyta</taxon>
        <taxon>Spermatophyta</taxon>
        <taxon>Magnoliopsida</taxon>
        <taxon>Liliopsida</taxon>
        <taxon>Poales</taxon>
        <taxon>Bromeliaceae</taxon>
        <taxon>Bromelioideae</taxon>
        <taxon>Ananas</taxon>
    </lineage>
</organism>
<sequence>MAEPGDLRLHRYPQSKSVDAVRWLPSASAFGRLVAVAVHDPDADPAAASALEIHSLSPTQATSPLCLRSSWPSPSRIAALRASHLPHNPSPPPPPPHPPSAAPSTCSSSTSSMAPSTPSSRSPETGRSTRGR</sequence>
<proteinExistence type="predicted"/>
<feature type="region of interest" description="Disordered" evidence="1">
    <location>
        <begin position="77"/>
        <end position="132"/>
    </location>
</feature>
<gene>
    <name evidence="2" type="ORF">CB5_LOCUS23453</name>
</gene>
<feature type="compositionally biased region" description="Low complexity" evidence="1">
    <location>
        <begin position="102"/>
        <end position="123"/>
    </location>
</feature>
<accession>A0A6V7QAU4</accession>
<dbReference type="AlphaFoldDB" id="A0A6V7QAU4"/>
<reference evidence="2" key="1">
    <citation type="submission" date="2020-07" db="EMBL/GenBank/DDBJ databases">
        <authorList>
            <person name="Lin J."/>
        </authorList>
    </citation>
    <scope>NUCLEOTIDE SEQUENCE</scope>
</reference>
<evidence type="ECO:0000256" key="1">
    <source>
        <dbReference type="SAM" id="MobiDB-lite"/>
    </source>
</evidence>
<name>A0A6V7QAU4_ANACO</name>
<evidence type="ECO:0000313" key="2">
    <source>
        <dbReference type="EMBL" id="CAD1840242.1"/>
    </source>
</evidence>
<protein>
    <submittedName>
        <fullName evidence="2">Uncharacterized protein</fullName>
    </submittedName>
</protein>
<feature type="compositionally biased region" description="Pro residues" evidence="1">
    <location>
        <begin position="88"/>
        <end position="101"/>
    </location>
</feature>